<organism evidence="1 2">
    <name type="scientific">Parabacteroides gordonii MS-1 = DSM 23371</name>
    <dbReference type="NCBI Taxonomy" id="1203610"/>
    <lineage>
        <taxon>Bacteria</taxon>
        <taxon>Pseudomonadati</taxon>
        <taxon>Bacteroidota</taxon>
        <taxon>Bacteroidia</taxon>
        <taxon>Bacteroidales</taxon>
        <taxon>Tannerellaceae</taxon>
        <taxon>Parabacteroides</taxon>
    </lineage>
</organism>
<name>A0A0F5IYP3_9BACT</name>
<evidence type="ECO:0000313" key="1">
    <source>
        <dbReference type="EMBL" id="KKB50588.1"/>
    </source>
</evidence>
<dbReference type="HOGENOM" id="CLU_3390648_0_0_10"/>
<reference evidence="1 2" key="1">
    <citation type="submission" date="2013-04" db="EMBL/GenBank/DDBJ databases">
        <title>The Genome Sequence of Parabacteroides gordonii DSM 23371.</title>
        <authorList>
            <consortium name="The Broad Institute Genomics Platform"/>
            <person name="Earl A."/>
            <person name="Ward D."/>
            <person name="Feldgarden M."/>
            <person name="Gevers D."/>
            <person name="Martens E."/>
            <person name="Sakamoto M."/>
            <person name="Benno Y."/>
            <person name="Suzuki N."/>
            <person name="Matsunaga N."/>
            <person name="Koshihara K."/>
            <person name="Seki M."/>
            <person name="Komiya H."/>
            <person name="Walker B."/>
            <person name="Young S."/>
            <person name="Zeng Q."/>
            <person name="Gargeya S."/>
            <person name="Fitzgerald M."/>
            <person name="Haas B."/>
            <person name="Abouelleil A."/>
            <person name="Allen A.W."/>
            <person name="Alvarado L."/>
            <person name="Arachchi H.M."/>
            <person name="Berlin A.M."/>
            <person name="Chapman S.B."/>
            <person name="Gainer-Dewar J."/>
            <person name="Goldberg J."/>
            <person name="Griggs A."/>
            <person name="Gujja S."/>
            <person name="Hansen M."/>
            <person name="Howarth C."/>
            <person name="Imamovic A."/>
            <person name="Ireland A."/>
            <person name="Larimer J."/>
            <person name="McCowan C."/>
            <person name="Murphy C."/>
            <person name="Pearson M."/>
            <person name="Poon T.W."/>
            <person name="Priest M."/>
            <person name="Roberts A."/>
            <person name="Saif S."/>
            <person name="Shea T."/>
            <person name="Sisk P."/>
            <person name="Sykes S."/>
            <person name="Wortman J."/>
            <person name="Nusbaum C."/>
            <person name="Birren B."/>
        </authorList>
    </citation>
    <scope>NUCLEOTIDE SEQUENCE [LARGE SCALE GENOMIC DNA]</scope>
    <source>
        <strain evidence="1 2">MS-1</strain>
    </source>
</reference>
<dbReference type="PATRIC" id="fig|1203610.3.peg.4201"/>
<evidence type="ECO:0000313" key="2">
    <source>
        <dbReference type="Proteomes" id="UP000033035"/>
    </source>
</evidence>
<sequence>MITEEAEGVRPEDLKITGPAKYYLAGPDEIIR</sequence>
<dbReference type="AlphaFoldDB" id="A0A0F5IYP3"/>
<protein>
    <submittedName>
        <fullName evidence="1">Uncharacterized protein</fullName>
    </submittedName>
</protein>
<dbReference type="EMBL" id="AQHW01000020">
    <property type="protein sequence ID" value="KKB50588.1"/>
    <property type="molecule type" value="Genomic_DNA"/>
</dbReference>
<comment type="caution">
    <text evidence="1">The sequence shown here is derived from an EMBL/GenBank/DDBJ whole genome shotgun (WGS) entry which is preliminary data.</text>
</comment>
<dbReference type="Proteomes" id="UP000033035">
    <property type="component" value="Unassembled WGS sequence"/>
</dbReference>
<proteinExistence type="predicted"/>
<gene>
    <name evidence="1" type="ORF">HMPREF1536_04124</name>
</gene>
<accession>A0A0F5IYP3</accession>
<keyword evidence="2" id="KW-1185">Reference proteome</keyword>